<evidence type="ECO:0000313" key="4">
    <source>
        <dbReference type="Proteomes" id="UP000321258"/>
    </source>
</evidence>
<proteinExistence type="predicted"/>
<gene>
    <name evidence="3" type="ORF">MHA02_10260</name>
</gene>
<organism evidence="3 4">
    <name type="scientific">Methylobacterium haplocladii</name>
    <dbReference type="NCBI Taxonomy" id="1176176"/>
    <lineage>
        <taxon>Bacteria</taxon>
        <taxon>Pseudomonadati</taxon>
        <taxon>Pseudomonadota</taxon>
        <taxon>Alphaproteobacteria</taxon>
        <taxon>Hyphomicrobiales</taxon>
        <taxon>Methylobacteriaceae</taxon>
        <taxon>Methylobacterium</taxon>
    </lineage>
</organism>
<dbReference type="Proteomes" id="UP000321258">
    <property type="component" value="Unassembled WGS sequence"/>
</dbReference>
<feature type="signal peptide" evidence="2">
    <location>
        <begin position="1"/>
        <end position="21"/>
    </location>
</feature>
<feature type="compositionally biased region" description="Low complexity" evidence="1">
    <location>
        <begin position="119"/>
        <end position="130"/>
    </location>
</feature>
<dbReference type="EMBL" id="BJZT01000008">
    <property type="protein sequence ID" value="GEO98638.1"/>
    <property type="molecule type" value="Genomic_DNA"/>
</dbReference>
<feature type="chain" id="PRO_5021998788" evidence="2">
    <location>
        <begin position="22"/>
        <end position="144"/>
    </location>
</feature>
<feature type="region of interest" description="Disordered" evidence="1">
    <location>
        <begin position="119"/>
        <end position="144"/>
    </location>
</feature>
<keyword evidence="2" id="KW-0732">Signal</keyword>
<name>A0A512ILW7_9HYPH</name>
<dbReference type="AlphaFoldDB" id="A0A512ILW7"/>
<evidence type="ECO:0000256" key="2">
    <source>
        <dbReference type="SAM" id="SignalP"/>
    </source>
</evidence>
<evidence type="ECO:0000256" key="1">
    <source>
        <dbReference type="SAM" id="MobiDB-lite"/>
    </source>
</evidence>
<reference evidence="3 4" key="1">
    <citation type="submission" date="2019-07" db="EMBL/GenBank/DDBJ databases">
        <title>Whole genome shotgun sequence of Methylobacterium haplocladii NBRC 107714.</title>
        <authorList>
            <person name="Hosoyama A."/>
            <person name="Uohara A."/>
            <person name="Ohji S."/>
            <person name="Ichikawa N."/>
        </authorList>
    </citation>
    <scope>NUCLEOTIDE SEQUENCE [LARGE SCALE GENOMIC DNA]</scope>
    <source>
        <strain evidence="3 4">NBRC 107714</strain>
    </source>
</reference>
<comment type="caution">
    <text evidence="3">The sequence shown here is derived from an EMBL/GenBank/DDBJ whole genome shotgun (WGS) entry which is preliminary data.</text>
</comment>
<evidence type="ECO:0000313" key="3">
    <source>
        <dbReference type="EMBL" id="GEO98638.1"/>
    </source>
</evidence>
<sequence>MHAGLPIAILFFAASPLTASAQVQPRSTDTTPPSTSAAAPPPVISCASLANLRTVLRDAKDDAVAAIPVITDPKSDLGCSLLDRRAVTGTADHVALNGRAYECLSLQGTNVCHWTVAGSATPPTTAAAPTRPAPSPSSQGKSKR</sequence>
<accession>A0A512ILW7</accession>
<protein>
    <submittedName>
        <fullName evidence="3">Uncharacterized protein</fullName>
    </submittedName>
</protein>
<keyword evidence="4" id="KW-1185">Reference proteome</keyword>
<dbReference type="RefSeq" id="WP_174804649.1">
    <property type="nucleotide sequence ID" value="NZ_BJZT01000008.1"/>
</dbReference>